<evidence type="ECO:0000256" key="3">
    <source>
        <dbReference type="ARBA" id="ARBA00023015"/>
    </source>
</evidence>
<dbReference type="GO" id="GO:0000981">
    <property type="term" value="F:DNA-binding transcription factor activity, RNA polymerase II-specific"/>
    <property type="evidence" value="ECO:0007669"/>
    <property type="project" value="TreeGrafter"/>
</dbReference>
<keyword evidence="4" id="KW-0238">DNA-binding</keyword>
<dbReference type="InterPro" id="IPR009057">
    <property type="entry name" value="Homeodomain-like_sf"/>
</dbReference>
<feature type="domain" description="Myb-like" evidence="7">
    <location>
        <begin position="102"/>
        <end position="153"/>
    </location>
</feature>
<feature type="domain" description="Myb-like" evidence="7">
    <location>
        <begin position="50"/>
        <end position="101"/>
    </location>
</feature>
<dbReference type="InterPro" id="IPR001005">
    <property type="entry name" value="SANT/Myb"/>
</dbReference>
<sequence length="591" mass="67362">MVLVKKEQEEFVTGLAKEVASTSCLSSFNQILHTSNLGSSSITGRMIGPAKRSTRGGWTEEEDKILNKAVKKFNRRNWKQIAKYLPGRTDVQCLHRWQKVLDPELIKGSWTKKEDDCIIELVSIYGFKRWSVIAKSLPGRIGKQCRERWYNHLDPAIKKDAWTDDEEETLAYYHRIYGNKWAKIASFIPGRTDNAIKNHWNCSMRKRVDVWSHYGCQLRHKSLDGLSSRMNPKYAQVKVERKSFNEIFVLNQKSESKHSNDTCSTEFVLQTASCKDFPSEKTYFEGRTHEALKAGDTKLINPPNVRHLDARDDIKAYCKDNTNRADKDIPMLAPFFDESLNISTTNSNCVPLEVITPVTSKLCDSSQKRRLLSSAVKLTGGKECDSPRSSCPTFVFHEDKGRFGMKSEIHGEPLHVGYSISGQSPKRQRFSLPNGKFMVDGESISPHSSYLELRFHENKGQVGKENEIQRTPLRTDNTFRAQSPGESPALKDLTTSRMINVHPIADSPFCYSTPPNSDLRIYADDSSPESVLRNLAMNYQNIPSIIRKRTFRKSDRDREHVMAKDISEIKQGFLSHSAISLGRCLEFSCNM</sequence>
<dbReference type="Gene3D" id="1.10.10.60">
    <property type="entry name" value="Homeodomain-like"/>
    <property type="match status" value="3"/>
</dbReference>
<keyword evidence="2" id="KW-0677">Repeat</keyword>
<dbReference type="PANTHER" id="PTHR45614:SF252">
    <property type="entry name" value="TRANSCRIPTION FACTOR MYB3R-2-LIKE"/>
    <property type="match status" value="1"/>
</dbReference>
<evidence type="ECO:0000256" key="5">
    <source>
        <dbReference type="ARBA" id="ARBA00023163"/>
    </source>
</evidence>
<evidence type="ECO:0000256" key="1">
    <source>
        <dbReference type="ARBA" id="ARBA00004123"/>
    </source>
</evidence>
<dbReference type="GO" id="GO:0000978">
    <property type="term" value="F:RNA polymerase II cis-regulatory region sequence-specific DNA binding"/>
    <property type="evidence" value="ECO:0007669"/>
    <property type="project" value="TreeGrafter"/>
</dbReference>
<dbReference type="PROSITE" id="PS51294">
    <property type="entry name" value="HTH_MYB"/>
    <property type="match status" value="3"/>
</dbReference>
<evidence type="ECO:0000259" key="9">
    <source>
        <dbReference type="PROSITE" id="PS51294"/>
    </source>
</evidence>
<organism evidence="10 11">
    <name type="scientific">Quillaja saponaria</name>
    <name type="common">Soap bark tree</name>
    <dbReference type="NCBI Taxonomy" id="32244"/>
    <lineage>
        <taxon>Eukaryota</taxon>
        <taxon>Viridiplantae</taxon>
        <taxon>Streptophyta</taxon>
        <taxon>Embryophyta</taxon>
        <taxon>Tracheophyta</taxon>
        <taxon>Spermatophyta</taxon>
        <taxon>Magnoliopsida</taxon>
        <taxon>eudicotyledons</taxon>
        <taxon>Gunneridae</taxon>
        <taxon>Pentapetalae</taxon>
        <taxon>rosids</taxon>
        <taxon>fabids</taxon>
        <taxon>Fabales</taxon>
        <taxon>Quillajaceae</taxon>
        <taxon>Quillaja</taxon>
    </lineage>
</organism>
<feature type="domain" description="HTH myb-type" evidence="9">
    <location>
        <begin position="102"/>
        <end position="157"/>
    </location>
</feature>
<comment type="caution">
    <text evidence="10">The sequence shown here is derived from an EMBL/GenBank/DDBJ whole genome shotgun (WGS) entry which is preliminary data.</text>
</comment>
<proteinExistence type="predicted"/>
<dbReference type="InterPro" id="IPR017930">
    <property type="entry name" value="Myb_dom"/>
</dbReference>
<evidence type="ECO:0000313" key="10">
    <source>
        <dbReference type="EMBL" id="KAJ7952352.1"/>
    </source>
</evidence>
<protein>
    <submittedName>
        <fullName evidence="10">Myb-related protein like</fullName>
    </submittedName>
</protein>
<dbReference type="SMART" id="SM00717">
    <property type="entry name" value="SANT"/>
    <property type="match status" value="3"/>
</dbReference>
<dbReference type="Pfam" id="PF00249">
    <property type="entry name" value="Myb_DNA-binding"/>
    <property type="match status" value="3"/>
</dbReference>
<evidence type="ECO:0000259" key="7">
    <source>
        <dbReference type="PROSITE" id="PS50090"/>
    </source>
</evidence>
<dbReference type="Proteomes" id="UP001163823">
    <property type="component" value="Chromosome 10"/>
</dbReference>
<dbReference type="EMBL" id="JARAOO010000010">
    <property type="protein sequence ID" value="KAJ7952352.1"/>
    <property type="molecule type" value="Genomic_DNA"/>
</dbReference>
<gene>
    <name evidence="10" type="ORF">O6P43_024213</name>
</gene>
<dbReference type="AlphaFoldDB" id="A0AAD7L736"/>
<dbReference type="InterPro" id="IPR050560">
    <property type="entry name" value="MYB_TF"/>
</dbReference>
<dbReference type="SUPFAM" id="SSF46689">
    <property type="entry name" value="Homeodomain-like"/>
    <property type="match status" value="2"/>
</dbReference>
<dbReference type="FunFam" id="1.10.10.60:FF:000016">
    <property type="entry name" value="Transcriptional activator Myb isoform A"/>
    <property type="match status" value="1"/>
</dbReference>
<evidence type="ECO:0000259" key="8">
    <source>
        <dbReference type="PROSITE" id="PS51293"/>
    </source>
</evidence>
<dbReference type="PANTHER" id="PTHR45614">
    <property type="entry name" value="MYB PROTEIN-RELATED"/>
    <property type="match status" value="1"/>
</dbReference>
<accession>A0AAD7L736</accession>
<dbReference type="PROSITE" id="PS50090">
    <property type="entry name" value="MYB_LIKE"/>
    <property type="match status" value="3"/>
</dbReference>
<evidence type="ECO:0000313" key="11">
    <source>
        <dbReference type="Proteomes" id="UP001163823"/>
    </source>
</evidence>
<dbReference type="GO" id="GO:0005634">
    <property type="term" value="C:nucleus"/>
    <property type="evidence" value="ECO:0007669"/>
    <property type="project" value="UniProtKB-SubCell"/>
</dbReference>
<keyword evidence="3" id="KW-0805">Transcription regulation</keyword>
<feature type="domain" description="Myb-like" evidence="7">
    <location>
        <begin position="154"/>
        <end position="204"/>
    </location>
</feature>
<comment type="subcellular location">
    <subcellularLocation>
        <location evidence="1">Nucleus</location>
    </subcellularLocation>
</comment>
<dbReference type="KEGG" id="qsa:O6P43_024213"/>
<feature type="domain" description="HTH myb-type" evidence="9">
    <location>
        <begin position="50"/>
        <end position="101"/>
    </location>
</feature>
<evidence type="ECO:0000256" key="6">
    <source>
        <dbReference type="ARBA" id="ARBA00023242"/>
    </source>
</evidence>
<feature type="domain" description="HTH myb-type" evidence="9">
    <location>
        <begin position="158"/>
        <end position="208"/>
    </location>
</feature>
<keyword evidence="11" id="KW-1185">Reference proteome</keyword>
<evidence type="ECO:0000256" key="4">
    <source>
        <dbReference type="ARBA" id="ARBA00023125"/>
    </source>
</evidence>
<keyword evidence="5" id="KW-0804">Transcription</keyword>
<dbReference type="FunFam" id="1.10.10.60:FF:000010">
    <property type="entry name" value="Transcriptional activator Myb isoform A"/>
    <property type="match status" value="1"/>
</dbReference>
<dbReference type="CDD" id="cd00167">
    <property type="entry name" value="SANT"/>
    <property type="match status" value="3"/>
</dbReference>
<dbReference type="PROSITE" id="PS51293">
    <property type="entry name" value="SANT"/>
    <property type="match status" value="1"/>
</dbReference>
<keyword evidence="6" id="KW-0539">Nucleus</keyword>
<dbReference type="InterPro" id="IPR017884">
    <property type="entry name" value="SANT_dom"/>
</dbReference>
<reference evidence="10" key="1">
    <citation type="journal article" date="2023" name="Science">
        <title>Elucidation of the pathway for biosynthesis of saponin adjuvants from the soapbark tree.</title>
        <authorList>
            <person name="Reed J."/>
            <person name="Orme A."/>
            <person name="El-Demerdash A."/>
            <person name="Owen C."/>
            <person name="Martin L.B.B."/>
            <person name="Misra R.C."/>
            <person name="Kikuchi S."/>
            <person name="Rejzek M."/>
            <person name="Martin A.C."/>
            <person name="Harkess A."/>
            <person name="Leebens-Mack J."/>
            <person name="Louveau T."/>
            <person name="Stephenson M.J."/>
            <person name="Osbourn A."/>
        </authorList>
    </citation>
    <scope>NUCLEOTIDE SEQUENCE</scope>
    <source>
        <strain evidence="10">S10</strain>
    </source>
</reference>
<evidence type="ECO:0000256" key="2">
    <source>
        <dbReference type="ARBA" id="ARBA00022737"/>
    </source>
</evidence>
<feature type="domain" description="SANT" evidence="8">
    <location>
        <begin position="53"/>
        <end position="93"/>
    </location>
</feature>
<name>A0AAD7L736_QUISA</name>